<evidence type="ECO:0000313" key="11">
    <source>
        <dbReference type="Proteomes" id="UP001432027"/>
    </source>
</evidence>
<dbReference type="GO" id="GO:0006886">
    <property type="term" value="P:intracellular protein transport"/>
    <property type="evidence" value="ECO:0007669"/>
    <property type="project" value="InterPro"/>
</dbReference>
<feature type="region of interest" description="Disordered" evidence="5">
    <location>
        <begin position="615"/>
        <end position="640"/>
    </location>
</feature>
<feature type="domain" description="SecA family profile" evidence="9">
    <location>
        <begin position="668"/>
        <end position="1382"/>
    </location>
</feature>
<dbReference type="InterPro" id="IPR000185">
    <property type="entry name" value="SecA"/>
</dbReference>
<feature type="transmembrane region" description="Helical" evidence="6">
    <location>
        <begin position="2097"/>
        <end position="2117"/>
    </location>
</feature>
<reference evidence="10" key="1">
    <citation type="submission" date="2023-10" db="EMBL/GenBank/DDBJ databases">
        <title>Genome assembly of Pristionchus species.</title>
        <authorList>
            <person name="Yoshida K."/>
            <person name="Sommer R.J."/>
        </authorList>
    </citation>
    <scope>NUCLEOTIDE SEQUENCE</scope>
    <source>
        <strain evidence="10">RS0144</strain>
    </source>
</reference>
<evidence type="ECO:0000313" key="10">
    <source>
        <dbReference type="EMBL" id="GMS81851.1"/>
    </source>
</evidence>
<dbReference type="InterPro" id="IPR001650">
    <property type="entry name" value="Helicase_C-like"/>
</dbReference>
<dbReference type="SMART" id="SM00957">
    <property type="entry name" value="SecA_DEAD"/>
    <property type="match status" value="1"/>
</dbReference>
<evidence type="ECO:0000259" key="9">
    <source>
        <dbReference type="PROSITE" id="PS51196"/>
    </source>
</evidence>
<dbReference type="InterPro" id="IPR027417">
    <property type="entry name" value="P-loop_NTPase"/>
</dbReference>
<gene>
    <name evidence="10" type="ORF">PENTCL1PPCAC_4026</name>
</gene>
<dbReference type="SUPFAM" id="SSF52540">
    <property type="entry name" value="P-loop containing nucleoside triphosphate hydrolases"/>
    <property type="match status" value="2"/>
</dbReference>
<evidence type="ECO:0000259" key="7">
    <source>
        <dbReference type="PROSITE" id="PS51192"/>
    </source>
</evidence>
<feature type="domain" description="Helicase C-terminal" evidence="8">
    <location>
        <begin position="1218"/>
        <end position="1403"/>
    </location>
</feature>
<organism evidence="10 11">
    <name type="scientific">Pristionchus entomophagus</name>
    <dbReference type="NCBI Taxonomy" id="358040"/>
    <lineage>
        <taxon>Eukaryota</taxon>
        <taxon>Metazoa</taxon>
        <taxon>Ecdysozoa</taxon>
        <taxon>Nematoda</taxon>
        <taxon>Chromadorea</taxon>
        <taxon>Rhabditida</taxon>
        <taxon>Rhabditina</taxon>
        <taxon>Diplogasteromorpha</taxon>
        <taxon>Diplogasteroidea</taxon>
        <taxon>Neodiplogasteridae</taxon>
        <taxon>Pristionchus</taxon>
    </lineage>
</organism>
<keyword evidence="6" id="KW-1133">Transmembrane helix</keyword>
<sequence>FQEPLVAQEHLAAVIRAIFEEHPPTLENVKTRVQEQCESAWAYNRVMRVLAGIHSRKAIVNGFEKNSEDLIASFNKSREKAESGASGADYLKLSPAAYCCVEALEKTRFKTQIHDDLERFYRRVKKGKDRRDGNKESEFLEALTDWLRSGDCSREHWELVRTWNKEGGSLAAFKEITWENVDPGLQQLIEIAATIDFEKWKTATVPQLVRSFCEQSRTIAESGRVEVHGKTVFLSDVIDWINEQSNPREVAIRASDCVGIDVDLTGASWSGVNLSIVSRRMTVWKQDAVIDLSGISFAVPEKPRIAERATRGRGGEAGGSSGNVCIRVDEIVHPEWLRIVLNGGNGEDGEAGGDGVDGEDGRGITTGELQSFNKYDFLHFKSWDFFKNEITNNAHEIIKDVFDREKKYLYYEIKDEHNRRVIYSLSGEEKYVLFRSYDLVVLYKGAPGKPGTAGEQGGLGGQGGYAGSCELGGRLYHREHKAIRVDKAQGRRGADAVNGRAGRPGKNGNDMAIVDQSLFGENLIIGKDEEIKLEWEYSSEPAKGMYYLAHLKHDLNYKNCYGSLQKSSCILDNIYSKELELEARSRHAAVARATIQASQEIEAYNKLFSHQHTSQQNAAKKSVSSSAKEEQQRGVQRSDSELTTVFHSDPEFRKLSSVSEDESGKIDLNYFVSTAKTKAHRDFLYHWLDWSEETSSMAEISSLSASWPKANYDKLLEELKKGTKIDELWKEIQLERTMVELLDGIEVHSGDKDNVIKQLRRIAAVRHFHDMVEKNSRKFKITEALDKFEKVLKRTKGIALRDAQKLTILAAIELDNHHLLQQVATGEGKSYIIAGIAAIRCLLDNDAYVDVVTVSSVLAERDANELVDIFSGLGITSAHNCDEVLELRERAYKARIVYGDLAHFQRDYLIHTYYRKNILGERKHDFVIVDEVDNMLLDNGNNVLYLTHSVPSLSTLDELLITIYQMVVEKQQLEQLQNTSAIDCEDIRIMLMTDLFGRVTIGSLGAHFENAEEVFRKFVEQGIIDKDGFLMIRSHSQVNSDYITVVEADLLRVQLQRERQLPVIPLQLRDFVRRHLLLLIKNCARALAMEPDEDYVIDTAKARHGMELEYNITIIDRNTGADLVSSQWAGGLHQFLQLRHGCRLSPLNVKAIFISNVTYFKQYKHIDGLSGTLGSSDERNALRNLYAANLISIPTHLPKRLVEWDPIVTTSQDSWADAIYASIAALVHCGRSVLVICDSIQQLQLLESKLRKKPSDGTVRMQECLKTMSIYKRQQDDFKFEDRDNALSSCQLLLATNLAGRGTNIHLSDDLIEHGGLHVIVAFAPRNLRIEEQAFGRASRAGRPGSAQLIVHDPQRFDLQRHCKRQLCMVQLKRERDNAEVRRLGQLHRHYEHHTNLEEACLRRFLAHAADGVVSAEDSIDSMPNAAHTIYRAILDEWALWLDEKETDIESCSRITEPEELDNRKQMIIDSVEDFINSHPISSMEKMPTWIRAEEKKLSFGIVYMLLNDHAAKAVLDQVIKEGGDSVCTAFAYYYLGCIQLPILSSPPTRYVCTDIYAQERAIEDASFMLQQARAILETTLRRKSSQTEALLGNSIFINGNNGLKSQVRGTTKAYSCIISNIDWLLGYPLTPDKFTEEFGTEDGYTLQASLARLGLVASAKLSYHSHLLPHHLTNLRNDFGLSPRHSKTLLQTLHKDNRLDLPLSRRVLEHIISLPSRSLFWREMQRRSAFLDTVFIVVTADTYNIRDRVEPLQLSPSSSYVRYSNMSTSDVLYLKDDVLRVLGPSQLAERLENGCLQLDALAQVDVSKLRTLDTLDYFDHFTRCELEDFCCIQEETAVMLLRGMGNVLRSELSELLRLHADWRNMLSKVEKTDWARTHAHFSKIESYQRREYVTALLGRIDSCQPVRPAVAEQLIGPDMSAMLIDIGILESCKEDVYQLKPGSDWMQLPPIVSSTLQAFLFTRFAHRHALDALITACEIDDGSQIDIQVLLPLDPYGNLLEELIRIGLAYPSQFAINNALLKEDLDFDDFTYVDSSQLDRFITERRRKLHYDSNLFEINPFTSYLSQLNATSHTELRTLIDLGMRVAIQRKERRNVLAFMGGFISSAIGFIGDVVYATPIVGVAKLISKALDITLLAVPRAAIGKATKQFHNTSKKVARILSNVSSLMQKITQPLNDAIGWSVEKTVLLLARNLNGHLRGAMDSVLYYYQLRVRTAKELSFDVTSQHRAMLTYNQIASYGQDLQQYENQQKSKLRDDVNALRKEIKKTIESAIRSTGAFISSCPLKEPSASIMDRLTMDKWFLSEVALLIENKALEARLLLKKSPITPAQGNLLNFPCDPDTLICGMKESYIALIEELQDELDRATVTANEEIVEEFMMTTFDDTIKTAVDKQIAADFIAQLEPLITEAGFDEDVETDEGFILPEFIADASEKIKRRLQQDIFPIEPTKRDFLFGETYRLAKCVEYSIPVIEKQQIKDIKDNRQLWLVICFLSTLLIGILSAIIIPLIFPSCGKTH</sequence>
<evidence type="ECO:0000256" key="5">
    <source>
        <dbReference type="SAM" id="MobiDB-lite"/>
    </source>
</evidence>
<keyword evidence="1" id="KW-0963">Cytoplasm</keyword>
<dbReference type="Proteomes" id="UP001432027">
    <property type="component" value="Unassembled WGS sequence"/>
</dbReference>
<dbReference type="InterPro" id="IPR011115">
    <property type="entry name" value="SecA_DEAD"/>
</dbReference>
<keyword evidence="3" id="KW-0811">Translocation</keyword>
<dbReference type="InterPro" id="IPR014001">
    <property type="entry name" value="Helicase_ATP-bd"/>
</dbReference>
<feature type="non-terminal residue" evidence="10">
    <location>
        <position position="1"/>
    </location>
</feature>
<dbReference type="EMBL" id="BTSX01000001">
    <property type="protein sequence ID" value="GMS81851.1"/>
    <property type="molecule type" value="Genomic_DNA"/>
</dbReference>
<feature type="coiled-coil region" evidence="4">
    <location>
        <begin position="2349"/>
        <end position="2376"/>
    </location>
</feature>
<evidence type="ECO:0000256" key="4">
    <source>
        <dbReference type="SAM" id="Coils"/>
    </source>
</evidence>
<accession>A0AAV5SEP8</accession>
<comment type="caution">
    <text evidence="10">The sequence shown here is derived from an EMBL/GenBank/DDBJ whole genome shotgun (WGS) entry which is preliminary data.</text>
</comment>
<dbReference type="Gene3D" id="3.90.1440.10">
    <property type="entry name" value="SecA, preprotein cross-linking domain"/>
    <property type="match status" value="1"/>
</dbReference>
<dbReference type="Pfam" id="PF07517">
    <property type="entry name" value="SecA_DEAD"/>
    <property type="match status" value="1"/>
</dbReference>
<feature type="compositionally biased region" description="Low complexity" evidence="5">
    <location>
        <begin position="615"/>
        <end position="626"/>
    </location>
</feature>
<evidence type="ECO:0000259" key="8">
    <source>
        <dbReference type="PROSITE" id="PS51194"/>
    </source>
</evidence>
<dbReference type="GO" id="GO:0016020">
    <property type="term" value="C:membrane"/>
    <property type="evidence" value="ECO:0007669"/>
    <property type="project" value="InterPro"/>
</dbReference>
<keyword evidence="2" id="KW-0653">Protein transport</keyword>
<dbReference type="GO" id="GO:0017038">
    <property type="term" value="P:protein import"/>
    <property type="evidence" value="ECO:0007669"/>
    <property type="project" value="InterPro"/>
</dbReference>
<dbReference type="Gene3D" id="3.40.50.300">
    <property type="entry name" value="P-loop containing nucleotide triphosphate hydrolases"/>
    <property type="match status" value="2"/>
</dbReference>
<keyword evidence="11" id="KW-1185">Reference proteome</keyword>
<proteinExistence type="predicted"/>
<evidence type="ECO:0000256" key="1">
    <source>
        <dbReference type="ARBA" id="ARBA00022490"/>
    </source>
</evidence>
<evidence type="ECO:0000256" key="3">
    <source>
        <dbReference type="ARBA" id="ARBA00023010"/>
    </source>
</evidence>
<protein>
    <submittedName>
        <fullName evidence="10">Uncharacterized protein</fullName>
    </submittedName>
</protein>
<name>A0AAV5SEP8_9BILA</name>
<dbReference type="GO" id="GO:0006605">
    <property type="term" value="P:protein targeting"/>
    <property type="evidence" value="ECO:0007669"/>
    <property type="project" value="InterPro"/>
</dbReference>
<feature type="domain" description="Helicase ATP-binding" evidence="7">
    <location>
        <begin position="810"/>
        <end position="968"/>
    </location>
</feature>
<dbReference type="PROSITE" id="PS51196">
    <property type="entry name" value="SECA_MOTOR_DEAD"/>
    <property type="match status" value="1"/>
</dbReference>
<dbReference type="PROSITE" id="PS51194">
    <property type="entry name" value="HELICASE_CTER"/>
    <property type="match status" value="1"/>
</dbReference>
<keyword evidence="4" id="KW-0175">Coiled coil</keyword>
<keyword evidence="6" id="KW-0472">Membrane</keyword>
<feature type="transmembrane region" description="Helical" evidence="6">
    <location>
        <begin position="2486"/>
        <end position="2510"/>
    </location>
</feature>
<dbReference type="PANTHER" id="PTHR30612:SF0">
    <property type="entry name" value="CHLOROPLAST PROTEIN-TRANSPORTING ATPASE"/>
    <property type="match status" value="1"/>
</dbReference>
<dbReference type="PROSITE" id="PS51192">
    <property type="entry name" value="HELICASE_ATP_BIND_1"/>
    <property type="match status" value="1"/>
</dbReference>
<keyword evidence="2" id="KW-0813">Transport</keyword>
<dbReference type="GO" id="GO:0005524">
    <property type="term" value="F:ATP binding"/>
    <property type="evidence" value="ECO:0007669"/>
    <property type="project" value="InterPro"/>
</dbReference>
<evidence type="ECO:0000256" key="2">
    <source>
        <dbReference type="ARBA" id="ARBA00022927"/>
    </source>
</evidence>
<feature type="compositionally biased region" description="Basic and acidic residues" evidence="5">
    <location>
        <begin position="627"/>
        <end position="640"/>
    </location>
</feature>
<dbReference type="InterPro" id="IPR014018">
    <property type="entry name" value="SecA_motor_DEAD"/>
</dbReference>
<evidence type="ECO:0000256" key="6">
    <source>
        <dbReference type="SAM" id="Phobius"/>
    </source>
</evidence>
<keyword evidence="6" id="KW-0812">Transmembrane</keyword>
<dbReference type="PANTHER" id="PTHR30612">
    <property type="entry name" value="SECA INNER MEMBRANE COMPONENT OF SEC PROTEIN SECRETION SYSTEM"/>
    <property type="match status" value="1"/>
</dbReference>